<comment type="caution">
    <text evidence="2">The sequence shown here is derived from an EMBL/GenBank/DDBJ whole genome shotgun (WGS) entry which is preliminary data.</text>
</comment>
<dbReference type="AlphaFoldDB" id="A0A2R6APX0"/>
<sequence>MRFLGSVQFGKVLYIGFGYIGLTMTAVNINNILPPVFFEVFVGVLFVAMVLGLVYDALGGRKLAYFRAERRMMLSATSGGGQGKEVGVAGVVGRTLVTNLATSRELAKCGASRRASHELMLWGFILSVIVVVVKVFAYPDVSPVLPSSVFGVLLNLGGLLVLVGGLWYLWLRVNVSHEGNSVFRVTRADMFILSLLANAVLGFVLEGADLSGSVVATDVALGLYLPVTAFMFFSVPWSKFSHIFYKGAYAIQREIDRERGVSRLPTPSEDSYIKE</sequence>
<keyword evidence="1" id="KW-0812">Transmembrane</keyword>
<feature type="transmembrane region" description="Helical" evidence="1">
    <location>
        <begin position="119"/>
        <end position="137"/>
    </location>
</feature>
<reference evidence="2 3" key="1">
    <citation type="submission" date="2017-04" db="EMBL/GenBank/DDBJ databases">
        <title>Novel microbial lineages endemic to geothermal iron-oxide mats fill important gaps in the evolutionary history of Archaea.</title>
        <authorList>
            <person name="Jay Z.J."/>
            <person name="Beam J.P."/>
            <person name="Dlakic M."/>
            <person name="Rusch D.B."/>
            <person name="Kozubal M.A."/>
            <person name="Inskeep W.P."/>
        </authorList>
    </citation>
    <scope>NUCLEOTIDE SEQUENCE [LARGE SCALE GENOMIC DNA]</scope>
    <source>
        <strain evidence="2">OSP_D</strain>
    </source>
</reference>
<dbReference type="InterPro" id="IPR036197">
    <property type="entry name" value="NarG-like_sf"/>
</dbReference>
<feature type="transmembrane region" description="Helical" evidence="1">
    <location>
        <begin position="149"/>
        <end position="170"/>
    </location>
</feature>
<keyword evidence="1" id="KW-0472">Membrane</keyword>
<evidence type="ECO:0000313" key="3">
    <source>
        <dbReference type="Proteomes" id="UP000240322"/>
    </source>
</evidence>
<evidence type="ECO:0000313" key="2">
    <source>
        <dbReference type="EMBL" id="PSN88429.1"/>
    </source>
</evidence>
<feature type="transmembrane region" description="Helical" evidence="1">
    <location>
        <begin position="190"/>
        <end position="208"/>
    </location>
</feature>
<proteinExistence type="predicted"/>
<feature type="transmembrane region" description="Helical" evidence="1">
    <location>
        <begin position="36"/>
        <end position="58"/>
    </location>
</feature>
<gene>
    <name evidence="2" type="ORF">B9Q03_09330</name>
</gene>
<evidence type="ECO:0008006" key="4">
    <source>
        <dbReference type="Google" id="ProtNLM"/>
    </source>
</evidence>
<feature type="transmembrane region" description="Helical" evidence="1">
    <location>
        <begin position="214"/>
        <end position="235"/>
    </location>
</feature>
<dbReference type="EMBL" id="NEXE01000121">
    <property type="protein sequence ID" value="PSN88429.1"/>
    <property type="molecule type" value="Genomic_DNA"/>
</dbReference>
<organism evidence="2 3">
    <name type="scientific">Candidatus Marsarchaeota G2 archaeon OSP_D</name>
    <dbReference type="NCBI Taxonomy" id="1978157"/>
    <lineage>
        <taxon>Archaea</taxon>
        <taxon>Candidatus Marsarchaeota</taxon>
        <taxon>Candidatus Marsarchaeota group 2</taxon>
    </lineage>
</organism>
<feature type="transmembrane region" description="Helical" evidence="1">
    <location>
        <begin position="12"/>
        <end position="30"/>
    </location>
</feature>
<dbReference type="Proteomes" id="UP000240322">
    <property type="component" value="Unassembled WGS sequence"/>
</dbReference>
<name>A0A2R6APX0_9ARCH</name>
<dbReference type="SUPFAM" id="SSF103501">
    <property type="entry name" value="Respiratory nitrate reductase 1 gamma chain"/>
    <property type="match status" value="1"/>
</dbReference>
<protein>
    <recommendedName>
        <fullName evidence="4">NarG-like domain-containing protein</fullName>
    </recommendedName>
</protein>
<accession>A0A2R6APX0</accession>
<evidence type="ECO:0000256" key="1">
    <source>
        <dbReference type="SAM" id="Phobius"/>
    </source>
</evidence>
<keyword evidence="1" id="KW-1133">Transmembrane helix</keyword>